<evidence type="ECO:0000313" key="2">
    <source>
        <dbReference type="EMBL" id="OLP75246.1"/>
    </source>
</evidence>
<name>A0A1Q9BX48_SYMMI</name>
<dbReference type="OrthoDB" id="421694at2759"/>
<evidence type="ECO:0000313" key="3">
    <source>
        <dbReference type="Proteomes" id="UP000186817"/>
    </source>
</evidence>
<dbReference type="EMBL" id="LSRX01002653">
    <property type="protein sequence ID" value="OLP75246.1"/>
    <property type="molecule type" value="Genomic_DNA"/>
</dbReference>
<proteinExistence type="predicted"/>
<dbReference type="AlphaFoldDB" id="A0A1Q9BX48"/>
<keyword evidence="3" id="KW-1185">Reference proteome</keyword>
<comment type="caution">
    <text evidence="2">The sequence shown here is derived from an EMBL/GenBank/DDBJ whole genome shotgun (WGS) entry which is preliminary data.</text>
</comment>
<sequence>MQRAVVYWESRGSTGGRQYTLSAVIRGLLLSRLLRSTWSFARAVVAAVAYVFGADAATEVQTAFEAEPAVVTPPWMLEEMRLNWLNSGQLPHTNLGLAGIKEKEEGCFGCVEKPQHPGRQPGPVEPAAREQDTADDSFWQRQWGPWRRRWRYEHWEHAEHAWGGDMDGHVGFILGSVGAGVQRNDGARFLVAITDANARRFAWGLRGARVLAEYSRRIVSWCSDFGTESAMLDVPPVKLGDLITQHIRELDGHFDYVGDIEEDNKFCFDLSGALLIPGMAHIYHNMTQDVLTAMPSYSEFQDMLRPLTDLLSNDFYREKGALQMNWDATKFGFGQADDPDGSSSQSHVEGHPDDAFDVDSFLEGGDMESNLYLWAGWFFPARRQLKWEDVEALFSNPADLHDIAVEFKAVLMLPAMPVYSPIALTSWVVVKDKQATKQQLQLMMYRRFPAQLYVNAELVQSLIDDARADGQGPGSKHYLALETTSAMPIQHRHCLSHLRARLENDKDAFLAMPAPLFQSLHGGALTDVLATTQTRSSLPKARERSTMSLEAGPATTGVRAVTDRDRIQPARSNLSLADDDGCDFIQVDTGRDVLDHILDEREIADSQMVVFRVVHAHPHRLKRPLKAEDDLRSQAGAFSNSETSYHDLDSVDAWAGSLKFSRLSKKGLAKTISPGCWRLTPRAEENCLEETLWLMTPVKFFSDESNKDALALTQLEVALRLESQGWQQDILSEEARRPYEAGSAKLWYRDNKGAFFQSYGQCLLIADKLFACGVRAIHHGQIESYYRCLLQAPDDIKKGIEPFRRASVYRALLQDKTTQPSGLFALGPPMNDDGELLQQPMEANRRGATLALPPPTVPAVETLAPVAQNGGPSNRGAFSESASGSARDSARPPVSVDQDSRLRQPRQRQPAAAAVVEMEAGHGEPIEPNARRPRRTERHTKSVRFGDWDIRYIESAPVNQYRAYCNGHGDEICDGKCTKSMRVNQASTEEAVIRRLKAWLLEGLECPDRTTHMYYTAVPSEAAAGTDAELEARLPPSAA</sequence>
<dbReference type="Proteomes" id="UP000186817">
    <property type="component" value="Unassembled WGS sequence"/>
</dbReference>
<accession>A0A1Q9BX48</accession>
<reference evidence="2 3" key="1">
    <citation type="submission" date="2016-02" db="EMBL/GenBank/DDBJ databases">
        <title>Genome analysis of coral dinoflagellate symbionts highlights evolutionary adaptations to a symbiotic lifestyle.</title>
        <authorList>
            <person name="Aranda M."/>
            <person name="Li Y."/>
            <person name="Liew Y.J."/>
            <person name="Baumgarten S."/>
            <person name="Simakov O."/>
            <person name="Wilson M."/>
            <person name="Piel J."/>
            <person name="Ashoor H."/>
            <person name="Bougouffa S."/>
            <person name="Bajic V.B."/>
            <person name="Ryu T."/>
            <person name="Ravasi T."/>
            <person name="Bayer T."/>
            <person name="Micklem G."/>
            <person name="Kim H."/>
            <person name="Bhak J."/>
            <person name="Lajeunesse T.C."/>
            <person name="Voolstra C.R."/>
        </authorList>
    </citation>
    <scope>NUCLEOTIDE SEQUENCE [LARGE SCALE GENOMIC DNA]</scope>
    <source>
        <strain evidence="2 3">CCMP2467</strain>
    </source>
</reference>
<evidence type="ECO:0000256" key="1">
    <source>
        <dbReference type="SAM" id="MobiDB-lite"/>
    </source>
</evidence>
<feature type="region of interest" description="Disordered" evidence="1">
    <location>
        <begin position="115"/>
        <end position="134"/>
    </location>
</feature>
<gene>
    <name evidence="2" type="ORF">AK812_SmicGene44990</name>
</gene>
<feature type="region of interest" description="Disordered" evidence="1">
    <location>
        <begin position="865"/>
        <end position="939"/>
    </location>
</feature>
<organism evidence="2 3">
    <name type="scientific">Symbiodinium microadriaticum</name>
    <name type="common">Dinoflagellate</name>
    <name type="synonym">Zooxanthella microadriatica</name>
    <dbReference type="NCBI Taxonomy" id="2951"/>
    <lineage>
        <taxon>Eukaryota</taxon>
        <taxon>Sar</taxon>
        <taxon>Alveolata</taxon>
        <taxon>Dinophyceae</taxon>
        <taxon>Suessiales</taxon>
        <taxon>Symbiodiniaceae</taxon>
        <taxon>Symbiodinium</taxon>
    </lineage>
</organism>
<protein>
    <submittedName>
        <fullName evidence="2">Uncharacterized protein</fullName>
    </submittedName>
</protein>